<reference evidence="3 4" key="1">
    <citation type="submission" date="2020-07" db="EMBL/GenBank/DDBJ databases">
        <title>Sequencing the genomes of 1000 actinobacteria strains.</title>
        <authorList>
            <person name="Klenk H.-P."/>
        </authorList>
    </citation>
    <scope>NUCLEOTIDE SEQUENCE [LARGE SCALE GENOMIC DNA]</scope>
    <source>
        <strain evidence="3 4">DSM 22083</strain>
    </source>
</reference>
<keyword evidence="2" id="KW-0472">Membrane</keyword>
<feature type="transmembrane region" description="Helical" evidence="2">
    <location>
        <begin position="51"/>
        <end position="72"/>
    </location>
</feature>
<keyword evidence="4" id="KW-1185">Reference proteome</keyword>
<keyword evidence="2" id="KW-1133">Transmembrane helix</keyword>
<dbReference type="InterPro" id="IPR021385">
    <property type="entry name" value="DUF3017"/>
</dbReference>
<evidence type="ECO:0008006" key="5">
    <source>
        <dbReference type="Google" id="ProtNLM"/>
    </source>
</evidence>
<proteinExistence type="predicted"/>
<protein>
    <recommendedName>
        <fullName evidence="5">DUF3017 domain-containing protein</fullName>
    </recommendedName>
</protein>
<comment type="caution">
    <text evidence="3">The sequence shown here is derived from an EMBL/GenBank/DDBJ whole genome shotgun (WGS) entry which is preliminary data.</text>
</comment>
<organism evidence="3 4">
    <name type="scientific">Microlunatus parietis</name>
    <dbReference type="NCBI Taxonomy" id="682979"/>
    <lineage>
        <taxon>Bacteria</taxon>
        <taxon>Bacillati</taxon>
        <taxon>Actinomycetota</taxon>
        <taxon>Actinomycetes</taxon>
        <taxon>Propionibacteriales</taxon>
        <taxon>Propionibacteriaceae</taxon>
        <taxon>Microlunatus</taxon>
    </lineage>
</organism>
<dbReference type="Pfam" id="PF11222">
    <property type="entry name" value="DUF3017"/>
    <property type="match status" value="1"/>
</dbReference>
<accession>A0A7Y9LDA5</accession>
<evidence type="ECO:0000313" key="4">
    <source>
        <dbReference type="Proteomes" id="UP000569914"/>
    </source>
</evidence>
<evidence type="ECO:0000256" key="1">
    <source>
        <dbReference type="SAM" id="MobiDB-lite"/>
    </source>
</evidence>
<gene>
    <name evidence="3" type="ORF">BKA15_005026</name>
</gene>
<name>A0A7Y9LDA5_9ACTN</name>
<feature type="transmembrane region" description="Helical" evidence="2">
    <location>
        <begin position="84"/>
        <end position="106"/>
    </location>
</feature>
<evidence type="ECO:0000313" key="3">
    <source>
        <dbReference type="EMBL" id="NYE73697.1"/>
    </source>
</evidence>
<dbReference type="AlphaFoldDB" id="A0A7Y9LDA5"/>
<sequence>MTGELIMDQPEVEPERRLPPDRGLSPWALLIVLAGVLAGLGYAVLGGTGAWRVGSMIIGAALGVGGLLRLFLPKASAGLLAVRARGFDVTMLILAGAAVIALALVIPSGR</sequence>
<dbReference type="Proteomes" id="UP000569914">
    <property type="component" value="Unassembled WGS sequence"/>
</dbReference>
<evidence type="ECO:0000256" key="2">
    <source>
        <dbReference type="SAM" id="Phobius"/>
    </source>
</evidence>
<dbReference type="EMBL" id="JACCBU010000001">
    <property type="protein sequence ID" value="NYE73697.1"/>
    <property type="molecule type" value="Genomic_DNA"/>
</dbReference>
<dbReference type="RefSeq" id="WP_246322419.1">
    <property type="nucleotide sequence ID" value="NZ_JACCBU010000001.1"/>
</dbReference>
<keyword evidence="2" id="KW-0812">Transmembrane</keyword>
<feature type="region of interest" description="Disordered" evidence="1">
    <location>
        <begin position="1"/>
        <end position="22"/>
    </location>
</feature>
<feature type="transmembrane region" description="Helical" evidence="2">
    <location>
        <begin position="24"/>
        <end position="45"/>
    </location>
</feature>